<dbReference type="EMBL" id="SEWF01000036">
    <property type="protein sequence ID" value="RYU93802.1"/>
    <property type="molecule type" value="Genomic_DNA"/>
</dbReference>
<comment type="caution">
    <text evidence="2">The sequence shown here is derived from an EMBL/GenBank/DDBJ whole genome shotgun (WGS) entry which is preliminary data.</text>
</comment>
<dbReference type="AlphaFoldDB" id="A0A4Q5LVT8"/>
<feature type="chain" id="PRO_5020557894" evidence="1">
    <location>
        <begin position="19"/>
        <end position="217"/>
    </location>
</feature>
<keyword evidence="1" id="KW-0732">Signal</keyword>
<evidence type="ECO:0000313" key="3">
    <source>
        <dbReference type="Proteomes" id="UP000293162"/>
    </source>
</evidence>
<feature type="signal peptide" evidence="1">
    <location>
        <begin position="1"/>
        <end position="18"/>
    </location>
</feature>
<evidence type="ECO:0000256" key="1">
    <source>
        <dbReference type="SAM" id="SignalP"/>
    </source>
</evidence>
<dbReference type="OrthoDB" id="797132at2"/>
<gene>
    <name evidence="2" type="ORF">EWM59_19975</name>
</gene>
<protein>
    <submittedName>
        <fullName evidence="2">Uncharacterized protein</fullName>
    </submittedName>
</protein>
<evidence type="ECO:0000313" key="2">
    <source>
        <dbReference type="EMBL" id="RYU93802.1"/>
    </source>
</evidence>
<keyword evidence="3" id="KW-1185">Reference proteome</keyword>
<reference evidence="2 3" key="1">
    <citation type="submission" date="2019-02" db="EMBL/GenBank/DDBJ databases">
        <title>Bacterial novel species Emticicia sp. 17J42-9 isolated from soil.</title>
        <authorList>
            <person name="Jung H.-Y."/>
        </authorList>
    </citation>
    <scope>NUCLEOTIDE SEQUENCE [LARGE SCALE GENOMIC DNA]</scope>
    <source>
        <strain evidence="2 3">17J42-9</strain>
    </source>
</reference>
<dbReference type="Proteomes" id="UP000293162">
    <property type="component" value="Unassembled WGS sequence"/>
</dbReference>
<organism evidence="2 3">
    <name type="scientific">Emticicia agri</name>
    <dbReference type="NCBI Taxonomy" id="2492393"/>
    <lineage>
        <taxon>Bacteria</taxon>
        <taxon>Pseudomonadati</taxon>
        <taxon>Bacteroidota</taxon>
        <taxon>Cytophagia</taxon>
        <taxon>Cytophagales</taxon>
        <taxon>Leadbetterellaceae</taxon>
        <taxon>Emticicia</taxon>
    </lineage>
</organism>
<accession>A0A4Q5LVT8</accession>
<name>A0A4Q5LVT8_9BACT</name>
<dbReference type="RefSeq" id="WP_130023021.1">
    <property type="nucleotide sequence ID" value="NZ_SEWF01000036.1"/>
</dbReference>
<dbReference type="PROSITE" id="PS51257">
    <property type="entry name" value="PROKAR_LIPOPROTEIN"/>
    <property type="match status" value="1"/>
</dbReference>
<sequence>MKKTFLFLLLVCALGACKSVNSLLFDAYTGNTYHFTYELVKPTPNTALLFNDDKIEATFDIKLNGLNFVVKNKTNETMKVIWDEASMVLGGKAEKVTHSGIRYMEKAASQPATTVPAGASLDDMVIPTSNIYYQEGFYSSYVSVAGDWKTRALFPNRDYDKPKLKEEILALRGTTFSLYLPILHQGKTLEYLFEFRITDVKPQGNKTESKKIGGSGK</sequence>
<proteinExistence type="predicted"/>